<keyword evidence="4" id="KW-1185">Reference proteome</keyword>
<dbReference type="Proteomes" id="UP000325008">
    <property type="component" value="Unassembled WGS sequence"/>
</dbReference>
<feature type="region of interest" description="Disordered" evidence="2">
    <location>
        <begin position="356"/>
        <end position="417"/>
    </location>
</feature>
<comment type="similarity">
    <text evidence="1">Belongs to the PPP4R2 family.</text>
</comment>
<gene>
    <name evidence="3" type="ORF">PSANT_00435</name>
</gene>
<reference evidence="3" key="1">
    <citation type="submission" date="2018-03" db="EMBL/GenBank/DDBJ databases">
        <authorList>
            <person name="Guldener U."/>
        </authorList>
    </citation>
    <scope>NUCLEOTIDE SEQUENCE [LARGE SCALE GENOMIC DNA]</scope>
    <source>
        <strain evidence="3">ATCC34888</strain>
    </source>
</reference>
<feature type="compositionally biased region" description="Basic and acidic residues" evidence="2">
    <location>
        <begin position="112"/>
        <end position="124"/>
    </location>
</feature>
<evidence type="ECO:0000256" key="2">
    <source>
        <dbReference type="SAM" id="MobiDB-lite"/>
    </source>
</evidence>
<dbReference type="RefSeq" id="XP_014659516.1">
    <property type="nucleotide sequence ID" value="XM_014804030.1"/>
</dbReference>
<name>A0A5C3FEB4_PSEA2</name>
<sequence length="417" mass="44132">MTSETLHEIGAGFEWKPAYAEQLAHIADTDEFIHDDELHPASYDWPTLKEAIKFRIREHLLETFASERPLNLHPAAALLKSGSDATSQTAVGVAAAVSSADELTDEAVEDSQGAKDEAQERASSEEEAEARVGPADMQNFYPSSRAPASTVSPLSADEVTKQLRLLYGMLDDFDTQPPFTIQRLCELVVSPTGHYNSGAKWVAALKRCLAVTATRDAFPISPIQNATSVPNGHVDEAKSDVSELEMDRMDGLAPSTGTRSRSASVASVADPLFSPIPFITEAAEADEAVPELELGGADRTHADAVPSEVVDTAPPTAAAPVEEANVVMPDTTEEAGSTAQAVDALTQADVEPAQATAPLSVPPGEVDEVDNAAATIHPLSATTAAPPAEQSTGQDDEEEARSTKRRKSVASESDPRD</sequence>
<comment type="caution">
    <text evidence="3">The sequence shown here is derived from an EMBL/GenBank/DDBJ whole genome shotgun (WGS) entry which is preliminary data.</text>
</comment>
<evidence type="ECO:0000256" key="1">
    <source>
        <dbReference type="ARBA" id="ARBA00009207"/>
    </source>
</evidence>
<dbReference type="OrthoDB" id="341898at2759"/>
<feature type="region of interest" description="Disordered" evidence="2">
    <location>
        <begin position="101"/>
        <end position="154"/>
    </location>
</feature>
<evidence type="ECO:0000313" key="3">
    <source>
        <dbReference type="EMBL" id="SPO42752.1"/>
    </source>
</evidence>
<dbReference type="GO" id="GO:0005634">
    <property type="term" value="C:nucleus"/>
    <property type="evidence" value="ECO:0007669"/>
    <property type="project" value="TreeGrafter"/>
</dbReference>
<dbReference type="EMBL" id="OOIQ01000001">
    <property type="protein sequence ID" value="SPO42752.1"/>
    <property type="molecule type" value="Genomic_DNA"/>
</dbReference>
<dbReference type="InterPro" id="IPR015267">
    <property type="entry name" value="PPP4R2"/>
</dbReference>
<dbReference type="Pfam" id="PF09184">
    <property type="entry name" value="PPP4R2"/>
    <property type="match status" value="1"/>
</dbReference>
<protein>
    <submittedName>
        <fullName evidence="3">Uncharacterized protein</fullName>
    </submittedName>
</protein>
<organism evidence="3 4">
    <name type="scientific">Pseudozyma antarctica</name>
    <name type="common">Yeast</name>
    <name type="synonym">Candida antarctica</name>
    <dbReference type="NCBI Taxonomy" id="84753"/>
    <lineage>
        <taxon>Eukaryota</taxon>
        <taxon>Fungi</taxon>
        <taxon>Dikarya</taxon>
        <taxon>Basidiomycota</taxon>
        <taxon>Ustilaginomycotina</taxon>
        <taxon>Ustilaginomycetes</taxon>
        <taxon>Ustilaginales</taxon>
        <taxon>Ustilaginaceae</taxon>
        <taxon>Moesziomyces</taxon>
    </lineage>
</organism>
<dbReference type="PANTHER" id="PTHR16487">
    <property type="entry name" value="PPP4R2-RELATED PROTEIN"/>
    <property type="match status" value="1"/>
</dbReference>
<dbReference type="AlphaFoldDB" id="A0A5C3FEB4"/>
<proteinExistence type="inferred from homology"/>
<dbReference type="GO" id="GO:0019888">
    <property type="term" value="F:protein phosphatase regulator activity"/>
    <property type="evidence" value="ECO:0007669"/>
    <property type="project" value="InterPro"/>
</dbReference>
<dbReference type="GO" id="GO:0030289">
    <property type="term" value="C:protein phosphatase 4 complex"/>
    <property type="evidence" value="ECO:0007669"/>
    <property type="project" value="InterPro"/>
</dbReference>
<accession>A0A5C3FEB4</accession>
<dbReference type="PANTHER" id="PTHR16487:SF0">
    <property type="entry name" value="PROTEIN PHOSPHATASE 4 REGULATORY SUBUNIT 2-RELATED"/>
    <property type="match status" value="1"/>
</dbReference>
<evidence type="ECO:0000313" key="4">
    <source>
        <dbReference type="Proteomes" id="UP000325008"/>
    </source>
</evidence>
<dbReference type="GO" id="GO:0005737">
    <property type="term" value="C:cytoplasm"/>
    <property type="evidence" value="ECO:0007669"/>
    <property type="project" value="TreeGrafter"/>
</dbReference>
<feature type="compositionally biased region" description="Polar residues" evidence="2">
    <location>
        <begin position="140"/>
        <end position="153"/>
    </location>
</feature>